<dbReference type="CDD" id="cd01189">
    <property type="entry name" value="INT_ICEBs1_C_like"/>
    <property type="match status" value="1"/>
</dbReference>
<dbReference type="Pfam" id="PF14659">
    <property type="entry name" value="Phage_int_SAM_3"/>
    <property type="match status" value="1"/>
</dbReference>
<evidence type="ECO:0000259" key="7">
    <source>
        <dbReference type="PROSITE" id="PS51898"/>
    </source>
</evidence>
<evidence type="ECO:0000313" key="9">
    <source>
        <dbReference type="EMBL" id="AUW94949.1"/>
    </source>
</evidence>
<evidence type="ECO:0008006" key="11">
    <source>
        <dbReference type="Google" id="ProtNLM"/>
    </source>
</evidence>
<dbReference type="InterPro" id="IPR010998">
    <property type="entry name" value="Integrase_recombinase_N"/>
</dbReference>
<keyword evidence="5" id="KW-0233">DNA recombination</keyword>
<dbReference type="EMBL" id="CP019454">
    <property type="protein sequence ID" value="AUW94949.1"/>
    <property type="molecule type" value="Genomic_DNA"/>
</dbReference>
<comment type="function">
    <text evidence="1">Site-specific tyrosine recombinase, which acts by catalyzing the cutting and rejoining of the recombining DNA molecules.</text>
</comment>
<dbReference type="PROSITE" id="PS51898">
    <property type="entry name" value="TYR_RECOMBINASE"/>
    <property type="match status" value="1"/>
</dbReference>
<evidence type="ECO:0000256" key="1">
    <source>
        <dbReference type="ARBA" id="ARBA00003283"/>
    </source>
</evidence>
<dbReference type="Proteomes" id="UP000325292">
    <property type="component" value="Chromosome"/>
</dbReference>
<dbReference type="PROSITE" id="PS51900">
    <property type="entry name" value="CB"/>
    <property type="match status" value="1"/>
</dbReference>
<dbReference type="InterPro" id="IPR050090">
    <property type="entry name" value="Tyrosine_recombinase_XerCD"/>
</dbReference>
<dbReference type="Gene3D" id="1.10.443.10">
    <property type="entry name" value="Intergrase catalytic core"/>
    <property type="match status" value="1"/>
</dbReference>
<dbReference type="InterPro" id="IPR002104">
    <property type="entry name" value="Integrase_catalytic"/>
</dbReference>
<evidence type="ECO:0000256" key="6">
    <source>
        <dbReference type="PROSITE-ProRule" id="PRU01248"/>
    </source>
</evidence>
<reference evidence="9 10" key="1">
    <citation type="journal article" date="2019" name="Sci. Rep.">
        <title>Sulfobacillus thermotolerans: new insights into resistance and metabolic capacities of acidophilic chemolithotrophs.</title>
        <authorList>
            <person name="Panyushkina A.E."/>
            <person name="Babenko V.V."/>
            <person name="Nikitina A.S."/>
            <person name="Selezneva O.V."/>
            <person name="Tsaplina I.A."/>
            <person name="Letarova M.A."/>
            <person name="Kostryukova E.S."/>
            <person name="Letarov A.V."/>
        </authorList>
    </citation>
    <scope>NUCLEOTIDE SEQUENCE [LARGE SCALE GENOMIC DNA]</scope>
    <source>
        <strain evidence="9 10">Kr1</strain>
    </source>
</reference>
<keyword evidence="10" id="KW-1185">Reference proteome</keyword>
<dbReference type="InterPro" id="IPR013762">
    <property type="entry name" value="Integrase-like_cat_sf"/>
</dbReference>
<feature type="domain" description="Tyr recombinase" evidence="7">
    <location>
        <begin position="187"/>
        <end position="388"/>
    </location>
</feature>
<organism evidence="9 10">
    <name type="scientific">Sulfobacillus thermotolerans</name>
    <dbReference type="NCBI Taxonomy" id="338644"/>
    <lineage>
        <taxon>Bacteria</taxon>
        <taxon>Bacillati</taxon>
        <taxon>Bacillota</taxon>
        <taxon>Clostridia</taxon>
        <taxon>Eubacteriales</taxon>
        <taxon>Clostridiales Family XVII. Incertae Sedis</taxon>
        <taxon>Sulfobacillus</taxon>
    </lineage>
</organism>
<keyword evidence="3" id="KW-0229">DNA integration</keyword>
<dbReference type="SUPFAM" id="SSF56349">
    <property type="entry name" value="DNA breaking-rejoining enzymes"/>
    <property type="match status" value="1"/>
</dbReference>
<evidence type="ECO:0000259" key="8">
    <source>
        <dbReference type="PROSITE" id="PS51900"/>
    </source>
</evidence>
<dbReference type="InterPro" id="IPR004107">
    <property type="entry name" value="Integrase_SAM-like_N"/>
</dbReference>
<dbReference type="InterPro" id="IPR011010">
    <property type="entry name" value="DNA_brk_join_enz"/>
</dbReference>
<evidence type="ECO:0000256" key="5">
    <source>
        <dbReference type="ARBA" id="ARBA00023172"/>
    </source>
</evidence>
<evidence type="ECO:0000256" key="4">
    <source>
        <dbReference type="ARBA" id="ARBA00023125"/>
    </source>
</evidence>
<protein>
    <recommendedName>
        <fullName evidence="11">Site-specific integrase</fullName>
    </recommendedName>
</protein>
<sequence length="393" mass="45605">MADKRKVSETHLGTVRGMIYATDTQKKWLVKWTYHETGKKWPIREQKIVYGLKINAEQFLENIMREIDSGKHTKKAQKMTVEQWLEQWLDAKKNGIYGKSIKDKTLVTYQQRIQYICKFLGQHTVQDLTTQDVQKFVNNAMRDNTISLRTKQYTFRVLKMSLNDAEAWEIIGRNPAAKLKIGQNASPKRIPLNIEQLQQVMTQLQHEQYGLPLEFIAVTGVRVGECLGLTWDCIDFEKGNVEIKQQLTEIGNKIILEQTTKTASSQRFVALPTTFVAKLKAHRRTQLQMRLKNPSDAWQNDFVFATQNGTPISPNNLRRTFRRVLKKCGLPPYHVHDLRHTYATLLYDTTKNIKLVSEMLGHTSTQITIDTYTHTTDHAKEEIAHIVDDLFYQ</sequence>
<gene>
    <name evidence="9" type="ORF">BXT84_14115</name>
</gene>
<dbReference type="PANTHER" id="PTHR30349">
    <property type="entry name" value="PHAGE INTEGRASE-RELATED"/>
    <property type="match status" value="1"/>
</dbReference>
<proteinExistence type="inferred from homology"/>
<dbReference type="PANTHER" id="PTHR30349:SF64">
    <property type="entry name" value="PROPHAGE INTEGRASE INTD-RELATED"/>
    <property type="match status" value="1"/>
</dbReference>
<evidence type="ECO:0000256" key="2">
    <source>
        <dbReference type="ARBA" id="ARBA00008857"/>
    </source>
</evidence>
<accession>A0ABM6RU14</accession>
<evidence type="ECO:0000313" key="10">
    <source>
        <dbReference type="Proteomes" id="UP000325292"/>
    </source>
</evidence>
<dbReference type="Pfam" id="PF00589">
    <property type="entry name" value="Phage_integrase"/>
    <property type="match status" value="1"/>
</dbReference>
<keyword evidence="4 6" id="KW-0238">DNA-binding</keyword>
<dbReference type="Gene3D" id="1.10.150.130">
    <property type="match status" value="1"/>
</dbReference>
<feature type="domain" description="Core-binding (CB)" evidence="8">
    <location>
        <begin position="79"/>
        <end position="166"/>
    </location>
</feature>
<evidence type="ECO:0000256" key="3">
    <source>
        <dbReference type="ARBA" id="ARBA00022908"/>
    </source>
</evidence>
<dbReference type="InterPro" id="IPR044068">
    <property type="entry name" value="CB"/>
</dbReference>
<name>A0ABM6RU14_9FIRM</name>
<comment type="similarity">
    <text evidence="2">Belongs to the 'phage' integrase family.</text>
</comment>